<keyword evidence="4" id="KW-0805">Transcription regulation</keyword>
<evidence type="ECO:0000256" key="3">
    <source>
        <dbReference type="ARBA" id="ARBA00022843"/>
    </source>
</evidence>
<dbReference type="GO" id="GO:2000022">
    <property type="term" value="P:regulation of jasmonic acid mediated signaling pathway"/>
    <property type="evidence" value="ECO:0007669"/>
    <property type="project" value="UniProtKB-UniRule"/>
</dbReference>
<dbReference type="Gramene" id="OPUNC08G12760.1">
    <property type="protein sequence ID" value="OPUNC08G12760.1"/>
    <property type="gene ID" value="OPUNC08G12760"/>
</dbReference>
<dbReference type="InterPro" id="IPR018467">
    <property type="entry name" value="CCT_CS"/>
</dbReference>
<comment type="similarity">
    <text evidence="1 6">Belongs to the TIFY/JAZ family.</text>
</comment>
<dbReference type="PANTHER" id="PTHR33077:SF90">
    <property type="entry name" value="PROTEIN TIFY 7"/>
    <property type="match status" value="1"/>
</dbReference>
<dbReference type="GO" id="GO:0009611">
    <property type="term" value="P:response to wounding"/>
    <property type="evidence" value="ECO:0007669"/>
    <property type="project" value="UniProtKB-UniRule"/>
</dbReference>
<feature type="compositionally biased region" description="Polar residues" evidence="7">
    <location>
        <begin position="383"/>
        <end position="411"/>
    </location>
</feature>
<evidence type="ECO:0000313" key="9">
    <source>
        <dbReference type="EnsemblPlants" id="OPUNC08G12760.1"/>
    </source>
</evidence>
<dbReference type="AlphaFoldDB" id="A0A0E0LUS4"/>
<feature type="region of interest" description="Disordered" evidence="7">
    <location>
        <begin position="1"/>
        <end position="34"/>
    </location>
</feature>
<protein>
    <recommendedName>
        <fullName evidence="6">Protein TIFY</fullName>
    </recommendedName>
    <alternativeName>
        <fullName evidence="6">Jasmonate ZIM domain-containing protein</fullName>
    </alternativeName>
</protein>
<feature type="compositionally biased region" description="Polar residues" evidence="7">
    <location>
        <begin position="302"/>
        <end position="312"/>
    </location>
</feature>
<dbReference type="Proteomes" id="UP000026962">
    <property type="component" value="Chromosome 8"/>
</dbReference>
<dbReference type="STRING" id="4537.A0A0E0LUS4"/>
<dbReference type="InterPro" id="IPR040390">
    <property type="entry name" value="TIFY/JAZ"/>
</dbReference>
<dbReference type="GO" id="GO:0005634">
    <property type="term" value="C:nucleus"/>
    <property type="evidence" value="ECO:0007669"/>
    <property type="project" value="UniProtKB-SubCell"/>
</dbReference>
<dbReference type="EnsemblPlants" id="OPUNC08G12760.1">
    <property type="protein sequence ID" value="OPUNC08G12760.1"/>
    <property type="gene ID" value="OPUNC08G12760"/>
</dbReference>
<evidence type="ECO:0000256" key="6">
    <source>
        <dbReference type="RuleBase" id="RU369065"/>
    </source>
</evidence>
<dbReference type="Pfam" id="PF06200">
    <property type="entry name" value="tify"/>
    <property type="match status" value="1"/>
</dbReference>
<sequence>MERDFLGAIGGRREVKEEAIGKPEPSDYLGGGGGGASAAMQWQFPASKVGAASSAFMSFRSAAAREEDSKEAAVFDRFSLSGFRPQPRPSPGDAFDAAAMKQATPVVAHQRQFGFDGRQQYAAAAQHGHREQGVDSYGVAAPHHFPSPSPSPRHPVPFGHANPMLRVHSLPNVAGGSPYRNQSFAVGNSVAGSTVGVYGGPRELQNPKTRQMTIFYDGLVNVFDNVPVEKAQELMLLASRASILSPPSEARKSDSPISATAKLTVPEVLPARQIVVQKPEASVPLVSGVSNPITIVSQAVTLPRSSSSSNDSAGPKSGGLPLAVTPLSQASPSQPIPVATTTASTIMPRAVPQARKASLARFLEKRKERVSSVVPYPSSKSPLESSDTMGSPSTPSKSSCTDITPSTNNCDDSLCLGQPRNISFSSQEPPSTKLQI</sequence>
<comment type="domain">
    <text evidence="6">The jas domain is required for interaction with COI1.</text>
</comment>
<evidence type="ECO:0000256" key="5">
    <source>
        <dbReference type="ARBA" id="ARBA00023163"/>
    </source>
</evidence>
<feature type="compositionally biased region" description="Pro residues" evidence="7">
    <location>
        <begin position="145"/>
        <end position="155"/>
    </location>
</feature>
<keyword evidence="6" id="KW-0539">Nucleus</keyword>
<dbReference type="Pfam" id="PF09425">
    <property type="entry name" value="Jas_motif"/>
    <property type="match status" value="1"/>
</dbReference>
<feature type="compositionally biased region" description="Basic and acidic residues" evidence="7">
    <location>
        <begin position="1"/>
        <end position="25"/>
    </location>
</feature>
<keyword evidence="3" id="KW-0832">Ubl conjugation</keyword>
<keyword evidence="10" id="KW-1185">Reference proteome</keyword>
<feature type="compositionally biased region" description="Polar residues" evidence="7">
    <location>
        <begin position="326"/>
        <end position="337"/>
    </location>
</feature>
<dbReference type="eggNOG" id="ENOG502QQDB">
    <property type="taxonomic scope" value="Eukaryota"/>
</dbReference>
<comment type="function">
    <text evidence="6">Repressor of jasmonate responses.</text>
</comment>
<accession>A0A0E0LUS4</accession>
<evidence type="ECO:0000256" key="4">
    <source>
        <dbReference type="ARBA" id="ARBA00023015"/>
    </source>
</evidence>
<organism evidence="9">
    <name type="scientific">Oryza punctata</name>
    <name type="common">Red rice</name>
    <dbReference type="NCBI Taxonomy" id="4537"/>
    <lineage>
        <taxon>Eukaryota</taxon>
        <taxon>Viridiplantae</taxon>
        <taxon>Streptophyta</taxon>
        <taxon>Embryophyta</taxon>
        <taxon>Tracheophyta</taxon>
        <taxon>Spermatophyta</taxon>
        <taxon>Magnoliopsida</taxon>
        <taxon>Liliopsida</taxon>
        <taxon>Poales</taxon>
        <taxon>Poaceae</taxon>
        <taxon>BOP clade</taxon>
        <taxon>Oryzoideae</taxon>
        <taxon>Oryzeae</taxon>
        <taxon>Oryzinae</taxon>
        <taxon>Oryza</taxon>
    </lineage>
</organism>
<dbReference type="GO" id="GO:0031347">
    <property type="term" value="P:regulation of defense response"/>
    <property type="evidence" value="ECO:0007669"/>
    <property type="project" value="UniProtKB-UniRule"/>
</dbReference>
<evidence type="ECO:0000256" key="1">
    <source>
        <dbReference type="ARBA" id="ARBA00008614"/>
    </source>
</evidence>
<feature type="region of interest" description="Disordered" evidence="7">
    <location>
        <begin position="302"/>
        <end position="337"/>
    </location>
</feature>
<proteinExistence type="inferred from homology"/>
<feature type="region of interest" description="Disordered" evidence="7">
    <location>
        <begin position="370"/>
        <end position="412"/>
    </location>
</feature>
<dbReference type="PROSITE" id="PS51320">
    <property type="entry name" value="TIFY"/>
    <property type="match status" value="1"/>
</dbReference>
<dbReference type="InterPro" id="IPR010399">
    <property type="entry name" value="Tify_dom"/>
</dbReference>
<name>A0A0E0LUS4_ORYPU</name>
<keyword evidence="5" id="KW-0804">Transcription</keyword>
<keyword evidence="2 6" id="KW-1184">Jasmonic acid signaling pathway</keyword>
<feature type="compositionally biased region" description="Low complexity" evidence="7">
    <location>
        <begin position="371"/>
        <end position="382"/>
    </location>
</feature>
<evidence type="ECO:0000256" key="2">
    <source>
        <dbReference type="ARBA" id="ARBA00022819"/>
    </source>
</evidence>
<dbReference type="HOGENOM" id="CLU_047894_1_0_1"/>
<evidence type="ECO:0000313" key="10">
    <source>
        <dbReference type="Proteomes" id="UP000026962"/>
    </source>
</evidence>
<dbReference type="SMART" id="SM00979">
    <property type="entry name" value="TIFY"/>
    <property type="match status" value="1"/>
</dbReference>
<evidence type="ECO:0000256" key="7">
    <source>
        <dbReference type="SAM" id="MobiDB-lite"/>
    </source>
</evidence>
<feature type="region of interest" description="Disordered" evidence="7">
    <location>
        <begin position="137"/>
        <end position="160"/>
    </location>
</feature>
<reference evidence="9" key="1">
    <citation type="submission" date="2015-04" db="UniProtKB">
        <authorList>
            <consortium name="EnsemblPlants"/>
        </authorList>
    </citation>
    <scope>IDENTIFICATION</scope>
</reference>
<evidence type="ECO:0000259" key="8">
    <source>
        <dbReference type="PROSITE" id="PS51320"/>
    </source>
</evidence>
<reference evidence="9" key="2">
    <citation type="submission" date="2018-05" db="EMBL/GenBank/DDBJ databases">
        <title>OpunRS2 (Oryza punctata Reference Sequence Version 2).</title>
        <authorList>
            <person name="Zhang J."/>
            <person name="Kudrna D."/>
            <person name="Lee S."/>
            <person name="Talag J."/>
            <person name="Welchert J."/>
            <person name="Wing R.A."/>
        </authorList>
    </citation>
    <scope>NUCLEOTIDE SEQUENCE [LARGE SCALE GENOMIC DNA]</scope>
</reference>
<feature type="domain" description="Tify" evidence="8">
    <location>
        <begin position="205"/>
        <end position="240"/>
    </location>
</feature>
<dbReference type="OMA" id="EHIDPAP"/>
<dbReference type="PANTHER" id="PTHR33077">
    <property type="entry name" value="PROTEIN TIFY 4A-RELATED-RELATED"/>
    <property type="match status" value="1"/>
</dbReference>
<comment type="subcellular location">
    <subcellularLocation>
        <location evidence="6">Nucleus</location>
    </subcellularLocation>
</comment>